<dbReference type="PANTHER" id="PTHR46244:SF3">
    <property type="entry name" value="PHOSPHOENOLPYRUVATE-PROTEIN PHOSPHOTRANSFERASE"/>
    <property type="match status" value="1"/>
</dbReference>
<dbReference type="EC" id="2.7.3.9" evidence="6 17"/>
<evidence type="ECO:0000256" key="10">
    <source>
        <dbReference type="ARBA" id="ARBA00022597"/>
    </source>
</evidence>
<feature type="domain" description="PEP-utilising enzyme C-terminal" evidence="23">
    <location>
        <begin position="254"/>
        <end position="539"/>
    </location>
</feature>
<dbReference type="GO" id="GO:0009401">
    <property type="term" value="P:phosphoenolpyruvate-dependent sugar phosphotransferase system"/>
    <property type="evidence" value="ECO:0007669"/>
    <property type="project" value="UniProtKB-KW"/>
</dbReference>
<dbReference type="SUPFAM" id="SSF51621">
    <property type="entry name" value="Phosphoenolpyruvate/pyruvate domain"/>
    <property type="match status" value="1"/>
</dbReference>
<sequence length="573" mass="61574">MRVASVSEKVLNGVAAAAGVVIGPAFVYREGQPETAARAAAAPEEELARFEEARRRAENELNALAERADDQGREILTAHQLMLQDPELQNLVEAAIRDGQPAEEAVRTATEQFAAMLEALDDEYLRERAADVRDVGRRLVAALTGRTVGVVLQRPSVVVARDLAPTDTIGIDRSLLLGIVTEQGGPTSHTTILARSWGIPAVVATAGVLEAASDGMTVALDGDAGEVVLDPGAETRSRYEAAMARAREQAERDRAEASLPAETPDGVRVELAGNAGSPGEVAFAMEKGAEGIGLLRSEFLFMGRSTAPTEEEQYQAYAEALRNARGQRVIIRTLDIGGDKDVPYLGLAKEENPFLGVRALRLCFRRPELFQTQLRALLRASVHGRLAIMFPMVSGLSDLRRAKEALAEARRSLEAEGHPVADRYEVGIMVEIPSAALLADHLAREVDFFSIGTNDLVQYTLAVDRGNPELTEMYQPYHPAVLRLIDRIVQAAHAAGKWVGVCGEMGGLPEGALLLLGLGVDELSMAPALLPRIKRLVRSTPAAEARAVARECLELGTPEEVLALVGPLVRRVG</sequence>
<comment type="function">
    <text evidence="3 17">General (non sugar-specific) component of the phosphoenolpyruvate-dependent sugar phosphotransferase system (sugar PTS). This major carbohydrate active-transport system catalyzes the phosphorylation of incoming sugar substrates concomitantly with their translocation across the cell membrane. Enzyme I transfers the phosphoryl group from phosphoenolpyruvate (PEP) to the phosphoryl carrier protein (HPr).</text>
</comment>
<keyword evidence="8 17" id="KW-0813">Transport</keyword>
<dbReference type="KEGG" id="sth:STH3279"/>
<evidence type="ECO:0000256" key="21">
    <source>
        <dbReference type="SAM" id="Coils"/>
    </source>
</evidence>
<evidence type="ECO:0000256" key="11">
    <source>
        <dbReference type="ARBA" id="ARBA00022679"/>
    </source>
</evidence>
<evidence type="ECO:0000256" key="17">
    <source>
        <dbReference type="PIRNR" id="PIRNR000732"/>
    </source>
</evidence>
<feature type="domain" description="Phosphotransferase system enzyme I N-terminal" evidence="24">
    <location>
        <begin position="12"/>
        <end position="128"/>
    </location>
</feature>
<dbReference type="eggNOG" id="COG1080">
    <property type="taxonomic scope" value="Bacteria"/>
</dbReference>
<evidence type="ECO:0000256" key="6">
    <source>
        <dbReference type="ARBA" id="ARBA00012232"/>
    </source>
</evidence>
<keyword evidence="21" id="KW-0175">Coiled coil</keyword>
<dbReference type="PROSITE" id="PS00370">
    <property type="entry name" value="PEP_ENZYMES_PHOS_SITE"/>
    <property type="match status" value="1"/>
</dbReference>
<dbReference type="GO" id="GO:0046872">
    <property type="term" value="F:metal ion binding"/>
    <property type="evidence" value="ECO:0007669"/>
    <property type="project" value="UniProtKB-KW"/>
</dbReference>
<dbReference type="GO" id="GO:0005737">
    <property type="term" value="C:cytoplasm"/>
    <property type="evidence" value="ECO:0007669"/>
    <property type="project" value="UniProtKB-SubCell"/>
</dbReference>
<evidence type="ECO:0000256" key="13">
    <source>
        <dbReference type="ARBA" id="ARBA00022723"/>
    </source>
</evidence>
<evidence type="ECO:0000259" key="24">
    <source>
        <dbReference type="Pfam" id="PF05524"/>
    </source>
</evidence>
<dbReference type="Pfam" id="PF02896">
    <property type="entry name" value="PEP-utilizers_C"/>
    <property type="match status" value="1"/>
</dbReference>
<dbReference type="InterPro" id="IPR006318">
    <property type="entry name" value="PTS_EI-like"/>
</dbReference>
<evidence type="ECO:0000256" key="12">
    <source>
        <dbReference type="ARBA" id="ARBA00022683"/>
    </source>
</evidence>
<dbReference type="PIRSF" id="PIRSF000732">
    <property type="entry name" value="PTS_enzyme_I"/>
    <property type="match status" value="1"/>
</dbReference>
<evidence type="ECO:0000256" key="4">
    <source>
        <dbReference type="ARBA" id="ARBA00004496"/>
    </source>
</evidence>
<evidence type="ECO:0000256" key="19">
    <source>
        <dbReference type="PIRSR" id="PIRSR000732-2"/>
    </source>
</evidence>
<feature type="binding site" evidence="19">
    <location>
        <position position="332"/>
    </location>
    <ligand>
        <name>phosphoenolpyruvate</name>
        <dbReference type="ChEBI" id="CHEBI:58702"/>
    </ligand>
</feature>
<keyword evidence="11 17" id="KW-0808">Transferase</keyword>
<evidence type="ECO:0000259" key="22">
    <source>
        <dbReference type="Pfam" id="PF00391"/>
    </source>
</evidence>
<evidence type="ECO:0000313" key="26">
    <source>
        <dbReference type="Proteomes" id="UP000000417"/>
    </source>
</evidence>
<reference evidence="25 26" key="1">
    <citation type="journal article" date="2004" name="Nucleic Acids Res.">
        <title>Genome sequence of Symbiobacterium thermophilum, an uncultivable bacterium that depends on microbial commensalism.</title>
        <authorList>
            <person name="Ueda K."/>
            <person name="Yamashita A."/>
            <person name="Ishikawa J."/>
            <person name="Shimada M."/>
            <person name="Watsuji T."/>
            <person name="Morimura K."/>
            <person name="Ikeda H."/>
            <person name="Hattori M."/>
            <person name="Beppu T."/>
        </authorList>
    </citation>
    <scope>NUCLEOTIDE SEQUENCE [LARGE SCALE GENOMIC DNA]</scope>
    <source>
        <strain evidence="26">T / IAM 14863</strain>
    </source>
</reference>
<dbReference type="InterPro" id="IPR018274">
    <property type="entry name" value="PEP_util_AS"/>
</dbReference>
<evidence type="ECO:0000256" key="7">
    <source>
        <dbReference type="ARBA" id="ARBA00016544"/>
    </source>
</evidence>
<comment type="cofactor">
    <cofactor evidence="2 17 20">
        <name>Mg(2+)</name>
        <dbReference type="ChEBI" id="CHEBI:18420"/>
    </cofactor>
</comment>
<evidence type="ECO:0000256" key="9">
    <source>
        <dbReference type="ARBA" id="ARBA00022490"/>
    </source>
</evidence>
<feature type="binding site" evidence="20">
    <location>
        <position position="431"/>
    </location>
    <ligand>
        <name>Mg(2+)</name>
        <dbReference type="ChEBI" id="CHEBI:18420"/>
    </ligand>
</feature>
<dbReference type="PANTHER" id="PTHR46244">
    <property type="entry name" value="PHOSPHOENOLPYRUVATE-PROTEIN PHOSPHOTRANSFERASE"/>
    <property type="match status" value="1"/>
</dbReference>
<dbReference type="Proteomes" id="UP000000417">
    <property type="component" value="Chromosome"/>
</dbReference>
<dbReference type="PROSITE" id="PS00742">
    <property type="entry name" value="PEP_ENZYMES_2"/>
    <property type="match status" value="1"/>
</dbReference>
<feature type="active site" description="Proton donor" evidence="18">
    <location>
        <position position="502"/>
    </location>
</feature>
<keyword evidence="14 17" id="KW-0418">Kinase</keyword>
<comment type="subcellular location">
    <subcellularLocation>
        <location evidence="4 17">Cytoplasm</location>
    </subcellularLocation>
</comment>
<dbReference type="InterPro" id="IPR000121">
    <property type="entry name" value="PEP_util_C"/>
</dbReference>
<dbReference type="PRINTS" id="PR01736">
    <property type="entry name" value="PHPHTRNFRASE"/>
</dbReference>
<evidence type="ECO:0000313" key="25">
    <source>
        <dbReference type="EMBL" id="BAD42260.1"/>
    </source>
</evidence>
<organism evidence="25 26">
    <name type="scientific">Symbiobacterium thermophilum (strain DSM 24528 / JCM 14929 / IAM 14863 / T)</name>
    <dbReference type="NCBI Taxonomy" id="292459"/>
    <lineage>
        <taxon>Bacteria</taxon>
        <taxon>Bacillati</taxon>
        <taxon>Bacillota</taxon>
        <taxon>Clostridia</taxon>
        <taxon>Eubacteriales</taxon>
        <taxon>Symbiobacteriaceae</taxon>
        <taxon>Symbiobacterium</taxon>
    </lineage>
</organism>
<evidence type="ECO:0000256" key="5">
    <source>
        <dbReference type="ARBA" id="ARBA00007837"/>
    </source>
</evidence>
<dbReference type="InterPro" id="IPR040442">
    <property type="entry name" value="Pyrv_kinase-like_dom_sf"/>
</dbReference>
<dbReference type="Pfam" id="PF00391">
    <property type="entry name" value="PEP-utilizers"/>
    <property type="match status" value="1"/>
</dbReference>
<dbReference type="NCBIfam" id="TIGR01417">
    <property type="entry name" value="PTS_I_fam"/>
    <property type="match status" value="1"/>
</dbReference>
<dbReference type="STRING" id="292459.STH3279"/>
<evidence type="ECO:0000256" key="3">
    <source>
        <dbReference type="ARBA" id="ARBA00002728"/>
    </source>
</evidence>
<evidence type="ECO:0000256" key="20">
    <source>
        <dbReference type="PIRSR" id="PIRSR000732-3"/>
    </source>
</evidence>
<comment type="catalytic activity">
    <reaction evidence="1 17">
        <text>L-histidyl-[protein] + phosphoenolpyruvate = N(pros)-phospho-L-histidyl-[protein] + pyruvate</text>
        <dbReference type="Rhea" id="RHEA:23880"/>
        <dbReference type="Rhea" id="RHEA-COMP:9745"/>
        <dbReference type="Rhea" id="RHEA-COMP:9746"/>
        <dbReference type="ChEBI" id="CHEBI:15361"/>
        <dbReference type="ChEBI" id="CHEBI:29979"/>
        <dbReference type="ChEBI" id="CHEBI:58702"/>
        <dbReference type="ChEBI" id="CHEBI:64837"/>
        <dbReference type="EC" id="2.7.3.9"/>
    </reaction>
</comment>
<name>Q67J90_SYMTH</name>
<dbReference type="SUPFAM" id="SSF47831">
    <property type="entry name" value="Enzyme I of the PEP:sugar phosphotransferase system HPr-binding (sub)domain"/>
    <property type="match status" value="1"/>
</dbReference>
<feature type="binding site" evidence="19">
    <location>
        <position position="296"/>
    </location>
    <ligand>
        <name>phosphoenolpyruvate</name>
        <dbReference type="ChEBI" id="CHEBI:58702"/>
    </ligand>
</feature>
<evidence type="ECO:0000259" key="23">
    <source>
        <dbReference type="Pfam" id="PF02896"/>
    </source>
</evidence>
<dbReference type="InterPro" id="IPR008731">
    <property type="entry name" value="PTS_EIN"/>
</dbReference>
<keyword evidence="15 17" id="KW-0460">Magnesium</keyword>
<evidence type="ECO:0000256" key="1">
    <source>
        <dbReference type="ARBA" id="ARBA00000683"/>
    </source>
</evidence>
<dbReference type="GO" id="GO:0008965">
    <property type="term" value="F:phosphoenolpyruvate-protein phosphotransferase activity"/>
    <property type="evidence" value="ECO:0007669"/>
    <property type="project" value="UniProtKB-EC"/>
</dbReference>
<evidence type="ECO:0000256" key="16">
    <source>
        <dbReference type="ARBA" id="ARBA00033235"/>
    </source>
</evidence>
<dbReference type="Pfam" id="PF05524">
    <property type="entry name" value="PEP-utilisers_N"/>
    <property type="match status" value="1"/>
</dbReference>
<dbReference type="AlphaFoldDB" id="Q67J90"/>
<dbReference type="InterPro" id="IPR008279">
    <property type="entry name" value="PEP-util_enz_mobile_dom"/>
</dbReference>
<dbReference type="SUPFAM" id="SSF52009">
    <property type="entry name" value="Phosphohistidine domain"/>
    <property type="match status" value="1"/>
</dbReference>
<feature type="binding site" evidence="20">
    <location>
        <position position="455"/>
    </location>
    <ligand>
        <name>Mg(2+)</name>
        <dbReference type="ChEBI" id="CHEBI:18420"/>
    </ligand>
</feature>
<keyword evidence="25" id="KW-0670">Pyruvate</keyword>
<proteinExistence type="inferred from homology"/>
<keyword evidence="26" id="KW-1185">Reference proteome</keyword>
<dbReference type="InterPro" id="IPR024692">
    <property type="entry name" value="PTS_EI"/>
</dbReference>
<evidence type="ECO:0000256" key="14">
    <source>
        <dbReference type="ARBA" id="ARBA00022777"/>
    </source>
</evidence>
<dbReference type="EMBL" id="AP006840">
    <property type="protein sequence ID" value="BAD42260.1"/>
    <property type="molecule type" value="Genomic_DNA"/>
</dbReference>
<dbReference type="InterPro" id="IPR015813">
    <property type="entry name" value="Pyrv/PenolPyrv_kinase-like_dom"/>
</dbReference>
<feature type="domain" description="PEP-utilising enzyme mobile" evidence="22">
    <location>
        <begin position="153"/>
        <end position="225"/>
    </location>
</feature>
<evidence type="ECO:0000256" key="8">
    <source>
        <dbReference type="ARBA" id="ARBA00022448"/>
    </source>
</evidence>
<comment type="similarity">
    <text evidence="5 17">Belongs to the PEP-utilizing enzyme family.</text>
</comment>
<evidence type="ECO:0000256" key="15">
    <source>
        <dbReference type="ARBA" id="ARBA00022842"/>
    </source>
</evidence>
<dbReference type="InterPro" id="IPR050499">
    <property type="entry name" value="PEP-utilizing_PTS_enzyme"/>
</dbReference>
<feature type="coiled-coil region" evidence="21">
    <location>
        <begin position="40"/>
        <end position="74"/>
    </location>
</feature>
<keyword evidence="13 17" id="KW-0479">Metal-binding</keyword>
<keyword evidence="10 17" id="KW-0762">Sugar transport</keyword>
<evidence type="ECO:0000256" key="2">
    <source>
        <dbReference type="ARBA" id="ARBA00001946"/>
    </source>
</evidence>
<evidence type="ECO:0000256" key="18">
    <source>
        <dbReference type="PIRSR" id="PIRSR000732-1"/>
    </source>
</evidence>
<dbReference type="Gene3D" id="3.20.20.60">
    <property type="entry name" value="Phosphoenolpyruvate-binding domains"/>
    <property type="match status" value="1"/>
</dbReference>
<protein>
    <recommendedName>
        <fullName evidence="7 17">Phosphoenolpyruvate-protein phosphotransferase</fullName>
        <ecNumber evidence="6 17">2.7.3.9</ecNumber>
    </recommendedName>
    <alternativeName>
        <fullName evidence="16 17">Phosphotransferase system, enzyme I</fullName>
    </alternativeName>
</protein>
<gene>
    <name evidence="25" type="ordered locus">STH3279</name>
</gene>
<dbReference type="Gene3D" id="1.10.274.10">
    <property type="entry name" value="PtsI, HPr-binding domain"/>
    <property type="match status" value="1"/>
</dbReference>
<dbReference type="Gene3D" id="3.50.30.10">
    <property type="entry name" value="Phosphohistidine domain"/>
    <property type="match status" value="1"/>
</dbReference>
<feature type="binding site" evidence="19">
    <location>
        <position position="465"/>
    </location>
    <ligand>
        <name>phosphoenolpyruvate</name>
        <dbReference type="ChEBI" id="CHEBI:58702"/>
    </ligand>
</feature>
<feature type="active site" description="Tele-phosphohistidine intermediate" evidence="18">
    <location>
        <position position="189"/>
    </location>
</feature>
<dbReference type="InterPro" id="IPR036618">
    <property type="entry name" value="PtsI_HPr-bd_sf"/>
</dbReference>
<dbReference type="HOGENOM" id="CLU_007308_7_0_9"/>
<keyword evidence="12 17" id="KW-0598">Phosphotransferase system</keyword>
<dbReference type="InterPro" id="IPR036637">
    <property type="entry name" value="Phosphohistidine_dom_sf"/>
</dbReference>
<dbReference type="GO" id="GO:0016301">
    <property type="term" value="F:kinase activity"/>
    <property type="evidence" value="ECO:0007669"/>
    <property type="project" value="UniProtKB-KW"/>
</dbReference>
<feature type="binding site" evidence="19">
    <location>
        <begin position="454"/>
        <end position="455"/>
    </location>
    <ligand>
        <name>phosphoenolpyruvate</name>
        <dbReference type="ChEBI" id="CHEBI:58702"/>
    </ligand>
</feature>
<keyword evidence="9 17" id="KW-0963">Cytoplasm</keyword>
<dbReference type="InterPro" id="IPR023151">
    <property type="entry name" value="PEP_util_CS"/>
</dbReference>
<accession>Q67J90</accession>